<comment type="caution">
    <text evidence="2">The sequence shown here is derived from an EMBL/GenBank/DDBJ whole genome shotgun (WGS) entry which is preliminary data.</text>
</comment>
<evidence type="ECO:0000313" key="2">
    <source>
        <dbReference type="EMBL" id="CAK0846016.1"/>
    </source>
</evidence>
<reference evidence="2" key="1">
    <citation type="submission" date="2023-10" db="EMBL/GenBank/DDBJ databases">
        <authorList>
            <person name="Chen Y."/>
            <person name="Shah S."/>
            <person name="Dougan E. K."/>
            <person name="Thang M."/>
            <person name="Chan C."/>
        </authorList>
    </citation>
    <scope>NUCLEOTIDE SEQUENCE [LARGE SCALE GENOMIC DNA]</scope>
</reference>
<feature type="region of interest" description="Disordered" evidence="1">
    <location>
        <begin position="120"/>
        <end position="143"/>
    </location>
</feature>
<dbReference type="EMBL" id="CAUYUJ010014785">
    <property type="protein sequence ID" value="CAK0846016.1"/>
    <property type="molecule type" value="Genomic_DNA"/>
</dbReference>
<accession>A0ABN9TJ78</accession>
<evidence type="ECO:0000313" key="3">
    <source>
        <dbReference type="Proteomes" id="UP001189429"/>
    </source>
</evidence>
<sequence>MQCTEYPDCLVCCCDRKNKFDIFVDGVLLHSRLDHGHGFLGVVGGGNRVNEAMTCRQASLRQAIADIIKGKKPTIENEVEVEFKASMKVQDRMLEESIAAQQAKTNAEKQAHEIAKAGHAAAVQAKKTKSTSKPKHKPKDEASELMAIRQQRQPRHHARPVETAAFRGFPCFFGACCCKNSEVTTGDASCESDDTPLRVL</sequence>
<keyword evidence="3" id="KW-1185">Reference proteome</keyword>
<organism evidence="2 3">
    <name type="scientific">Prorocentrum cordatum</name>
    <dbReference type="NCBI Taxonomy" id="2364126"/>
    <lineage>
        <taxon>Eukaryota</taxon>
        <taxon>Sar</taxon>
        <taxon>Alveolata</taxon>
        <taxon>Dinophyceae</taxon>
        <taxon>Prorocentrales</taxon>
        <taxon>Prorocentraceae</taxon>
        <taxon>Prorocentrum</taxon>
    </lineage>
</organism>
<feature type="compositionally biased region" description="Basic residues" evidence="1">
    <location>
        <begin position="126"/>
        <end position="137"/>
    </location>
</feature>
<name>A0ABN9TJ78_9DINO</name>
<dbReference type="Proteomes" id="UP001189429">
    <property type="component" value="Unassembled WGS sequence"/>
</dbReference>
<proteinExistence type="predicted"/>
<gene>
    <name evidence="2" type="ORF">PCOR1329_LOCUS39627</name>
</gene>
<protein>
    <submittedName>
        <fullName evidence="2">Uncharacterized protein</fullName>
    </submittedName>
</protein>
<evidence type="ECO:0000256" key="1">
    <source>
        <dbReference type="SAM" id="MobiDB-lite"/>
    </source>
</evidence>